<feature type="compositionally biased region" description="Basic and acidic residues" evidence="1">
    <location>
        <begin position="44"/>
        <end position="64"/>
    </location>
</feature>
<name>F6GSS0_VITVI</name>
<dbReference type="AlphaFoldDB" id="F6GSS0"/>
<dbReference type="HOGENOM" id="CLU_1638408_0_0_1"/>
<keyword evidence="3" id="KW-1185">Reference proteome</keyword>
<dbReference type="PaxDb" id="29760-VIT_17s0000g08120.t01"/>
<gene>
    <name evidence="2" type="ordered locus">VIT_17s0000g08120</name>
</gene>
<sequence length="162" mass="17218">MYTAPPTIMMGEGDGHARDVGEAGTSMGFGEKGAKAIINKPRQRRIDSQPELSKNSEKTKDPKLRRWPYLSPPTDSGVLCSPPSPDPSFTVSSVPLLFPAQNSTRSPLSFLFSFSPSFSSFLLKPPSASQPVPCPLCRPNSASPAASEPPNTALPSCRASGK</sequence>
<evidence type="ECO:0000256" key="1">
    <source>
        <dbReference type="SAM" id="MobiDB-lite"/>
    </source>
</evidence>
<dbReference type="EMBL" id="FN594950">
    <property type="protein sequence ID" value="CCB42993.1"/>
    <property type="molecule type" value="Genomic_DNA"/>
</dbReference>
<dbReference type="Proteomes" id="UP000009183">
    <property type="component" value="Chromosome 17"/>
</dbReference>
<reference evidence="3" key="1">
    <citation type="journal article" date="2007" name="Nature">
        <title>The grapevine genome sequence suggests ancestral hexaploidization in major angiosperm phyla.</title>
        <authorList>
            <consortium name="The French-Italian Public Consortium for Grapevine Genome Characterization."/>
            <person name="Jaillon O."/>
            <person name="Aury J.-M."/>
            <person name="Noel B."/>
            <person name="Policriti A."/>
            <person name="Clepet C."/>
            <person name="Casagrande A."/>
            <person name="Choisne N."/>
            <person name="Aubourg S."/>
            <person name="Vitulo N."/>
            <person name="Jubin C."/>
            <person name="Vezzi A."/>
            <person name="Legeai F."/>
            <person name="Hugueney P."/>
            <person name="Dasilva C."/>
            <person name="Horner D."/>
            <person name="Mica E."/>
            <person name="Jublot D."/>
            <person name="Poulain J."/>
            <person name="Bruyere C."/>
            <person name="Billault A."/>
            <person name="Segurens B."/>
            <person name="Gouyvenoux M."/>
            <person name="Ugarte E."/>
            <person name="Cattonaro F."/>
            <person name="Anthouard V."/>
            <person name="Vico V."/>
            <person name="Del Fabbro C."/>
            <person name="Alaux M."/>
            <person name="Di Gaspero G."/>
            <person name="Dumas V."/>
            <person name="Felice N."/>
            <person name="Paillard S."/>
            <person name="Juman I."/>
            <person name="Moroldo M."/>
            <person name="Scalabrin S."/>
            <person name="Canaguier A."/>
            <person name="Le Clainche I."/>
            <person name="Malacrida G."/>
            <person name="Durand E."/>
            <person name="Pesole G."/>
            <person name="Laucou V."/>
            <person name="Chatelet P."/>
            <person name="Merdinoglu D."/>
            <person name="Delledonne M."/>
            <person name="Pezzotti M."/>
            <person name="Lecharny A."/>
            <person name="Scarpelli C."/>
            <person name="Artiguenave F."/>
            <person name="Pe M.E."/>
            <person name="Valle G."/>
            <person name="Morgante M."/>
            <person name="Caboche M."/>
            <person name="Adam-Blondon A.-F."/>
            <person name="Weissenbach J."/>
            <person name="Quetier F."/>
            <person name="Wincker P."/>
        </authorList>
    </citation>
    <scope>NUCLEOTIDE SEQUENCE [LARGE SCALE GENOMIC DNA]</scope>
    <source>
        <strain evidence="3">cv. Pinot noir / PN40024</strain>
    </source>
</reference>
<proteinExistence type="predicted"/>
<dbReference type="InParanoid" id="F6GSS0"/>
<protein>
    <submittedName>
        <fullName evidence="2">Uncharacterized protein</fullName>
    </submittedName>
</protein>
<organism evidence="2 3">
    <name type="scientific">Vitis vinifera</name>
    <name type="common">Grape</name>
    <dbReference type="NCBI Taxonomy" id="29760"/>
    <lineage>
        <taxon>Eukaryota</taxon>
        <taxon>Viridiplantae</taxon>
        <taxon>Streptophyta</taxon>
        <taxon>Embryophyta</taxon>
        <taxon>Tracheophyta</taxon>
        <taxon>Spermatophyta</taxon>
        <taxon>Magnoliopsida</taxon>
        <taxon>eudicotyledons</taxon>
        <taxon>Gunneridae</taxon>
        <taxon>Pentapetalae</taxon>
        <taxon>rosids</taxon>
        <taxon>Vitales</taxon>
        <taxon>Vitaceae</taxon>
        <taxon>Viteae</taxon>
        <taxon>Vitis</taxon>
    </lineage>
</organism>
<feature type="compositionally biased region" description="Low complexity" evidence="1">
    <location>
        <begin position="141"/>
        <end position="150"/>
    </location>
</feature>
<evidence type="ECO:0000313" key="3">
    <source>
        <dbReference type="Proteomes" id="UP000009183"/>
    </source>
</evidence>
<evidence type="ECO:0000313" key="2">
    <source>
        <dbReference type="EMBL" id="CCB42993.1"/>
    </source>
</evidence>
<accession>F6GSS0</accession>
<feature type="region of interest" description="Disordered" evidence="1">
    <location>
        <begin position="125"/>
        <end position="162"/>
    </location>
</feature>
<feature type="region of interest" description="Disordered" evidence="1">
    <location>
        <begin position="1"/>
        <end position="85"/>
    </location>
</feature>